<evidence type="ECO:0000313" key="2">
    <source>
        <dbReference type="Proteomes" id="UP000316437"/>
    </source>
</evidence>
<protein>
    <submittedName>
        <fullName evidence="1">Uncharacterized protein</fullName>
    </submittedName>
</protein>
<reference evidence="1 2" key="1">
    <citation type="submission" date="2019-06" db="EMBL/GenBank/DDBJ databases">
        <title>Sorghum-associated microbial communities from plants grown in Nebraska, USA.</title>
        <authorList>
            <person name="Schachtman D."/>
        </authorList>
    </citation>
    <scope>NUCLEOTIDE SEQUENCE [LARGE SCALE GENOMIC DNA]</scope>
    <source>
        <strain evidence="1 2">110</strain>
    </source>
</reference>
<keyword evidence="2" id="KW-1185">Reference proteome</keyword>
<dbReference type="Proteomes" id="UP000316437">
    <property type="component" value="Unassembled WGS sequence"/>
</dbReference>
<evidence type="ECO:0000313" key="1">
    <source>
        <dbReference type="EMBL" id="TQM22509.1"/>
    </source>
</evidence>
<organism evidence="1 2">
    <name type="scientific">Chryseobacterium aquifrigidense</name>
    <dbReference type="NCBI Taxonomy" id="558021"/>
    <lineage>
        <taxon>Bacteria</taxon>
        <taxon>Pseudomonadati</taxon>
        <taxon>Bacteroidota</taxon>
        <taxon>Flavobacteriia</taxon>
        <taxon>Flavobacteriales</taxon>
        <taxon>Weeksellaceae</taxon>
        <taxon>Chryseobacterium group</taxon>
        <taxon>Chryseobacterium</taxon>
    </lineage>
</organism>
<accession>A0A543ELX2</accession>
<comment type="caution">
    <text evidence="1">The sequence shown here is derived from an EMBL/GenBank/DDBJ whole genome shotgun (WGS) entry which is preliminary data.</text>
</comment>
<dbReference type="AlphaFoldDB" id="A0A543ELX2"/>
<proteinExistence type="predicted"/>
<sequence>MSIIGKYNNLFFSAKGTNDKAKIGIRLKNGKIKAMTVKEVFNTYFINSRENERKMLETLELMGGDIKDIIQVLDIYNADYLSEGDYKFNHDQWETDKYENERKGKYGDVSEKERYEVNIIMNTQVVTSSVYRDLQQLFFIKKFHERRWDSGSKSKEFMSQRLGLLRNGTEGSPDLHTMTFYRTMGETEFKGISEWAEKYRAEGGNIKTDLTFHHEIMNTKVFANNNIPNEIPVRHHLGGYSQARWYARPDRHQFKFLVQFVLNKNAKGFFGKPDQLVLQRTSKNSNSAVAKIKSWFEDNEIPFEEISNSEGQKAGRIGLKNEDKEGEGLSISLGESRDTQEKFQDLLSRIQLIEVIAPE</sequence>
<dbReference type="EMBL" id="VFPD01000001">
    <property type="protein sequence ID" value="TQM22509.1"/>
    <property type="molecule type" value="Genomic_DNA"/>
</dbReference>
<gene>
    <name evidence="1" type="ORF">FB551_2222</name>
</gene>
<name>A0A543ELX2_9FLAO</name>
<dbReference type="RefSeq" id="WP_142017403.1">
    <property type="nucleotide sequence ID" value="NZ_VFPD01000001.1"/>
</dbReference>